<sequence length="369" mass="41754">MKNEDYQQMKENWKQIISYGPRPFGSASLKQCSDYLTKEMKKLTPDAYQESYGAEAWEVENWNLEIVSPAPRGLESYLFLGSGASDGFEGRLIFAGHNRIWNMYVWDRYAVVDKSGEITAYITVRGNGEAIPQMLFTGHSELPHYIVGIEEKDFFEAAARNHTVVRGHAHCRKLPDARCYNVVGLLGEGNKKVVLCAHYDTVYNTPGAYDNSSGAAVLLEIGRQLHNYHLNTRIELLLTDGEEFNLVGSRHRCRQCADDDIGMVLCIDGVGREEVLEVWSGPEPFERKIRAILEKSSEHFDALYKCPPPPGSDQEPYYSAGIPACMLTFNDQGILHSPKDIFEESKFKNMSVMVRISLDLLEQLNVIKR</sequence>
<dbReference type="EMBL" id="JAAITT010000031">
    <property type="protein sequence ID" value="NSJ50842.1"/>
    <property type="molecule type" value="Genomic_DNA"/>
</dbReference>
<evidence type="ECO:0000259" key="1">
    <source>
        <dbReference type="Pfam" id="PF04389"/>
    </source>
</evidence>
<evidence type="ECO:0000313" key="5">
    <source>
        <dbReference type="Proteomes" id="UP001299608"/>
    </source>
</evidence>
<comment type="caution">
    <text evidence="2">The sequence shown here is derived from an EMBL/GenBank/DDBJ whole genome shotgun (WGS) entry which is preliminary data.</text>
</comment>
<evidence type="ECO:0000313" key="4">
    <source>
        <dbReference type="Proteomes" id="UP000669239"/>
    </source>
</evidence>
<dbReference type="InterPro" id="IPR045175">
    <property type="entry name" value="M28_fam"/>
</dbReference>
<dbReference type="Proteomes" id="UP001299608">
    <property type="component" value="Unassembled WGS sequence"/>
</dbReference>
<organism evidence="2 5">
    <name type="scientific">Enterocloster aldenensis</name>
    <dbReference type="NCBI Taxonomy" id="358742"/>
    <lineage>
        <taxon>Bacteria</taxon>
        <taxon>Bacillati</taxon>
        <taxon>Bacillota</taxon>
        <taxon>Clostridia</taxon>
        <taxon>Lachnospirales</taxon>
        <taxon>Lachnospiraceae</taxon>
        <taxon>Enterocloster</taxon>
    </lineage>
</organism>
<reference evidence="2" key="3">
    <citation type="submission" date="2022-01" db="EMBL/GenBank/DDBJ databases">
        <title>Collection of gut derived symbiotic bacterial strains cultured from healthy donors.</title>
        <authorList>
            <person name="Lin H."/>
            <person name="Kohout C."/>
            <person name="Waligurski E."/>
            <person name="Pamer E.G."/>
        </authorList>
    </citation>
    <scope>NUCLEOTIDE SEQUENCE</scope>
    <source>
        <strain evidence="2">DFI.6.55</strain>
    </source>
</reference>
<name>A0AAX1SHE2_9FIRM</name>
<reference evidence="3" key="2">
    <citation type="submission" date="2020-02" db="EMBL/GenBank/DDBJ databases">
        <authorList>
            <person name="Littmann E."/>
            <person name="Sorbara M."/>
        </authorList>
    </citation>
    <scope>NUCLEOTIDE SEQUENCE</scope>
    <source>
        <strain evidence="3">MSK.1.17</strain>
    </source>
</reference>
<dbReference type="InterPro" id="IPR007484">
    <property type="entry name" value="Peptidase_M28"/>
</dbReference>
<feature type="domain" description="Peptidase M28" evidence="1">
    <location>
        <begin position="181"/>
        <end position="357"/>
    </location>
</feature>
<accession>A0AAX1SHE2</accession>
<dbReference type="PANTHER" id="PTHR12147">
    <property type="entry name" value="METALLOPEPTIDASE M28 FAMILY MEMBER"/>
    <property type="match status" value="1"/>
</dbReference>
<dbReference type="Pfam" id="PF04389">
    <property type="entry name" value="Peptidase_M28"/>
    <property type="match status" value="1"/>
</dbReference>
<dbReference type="EMBL" id="JAKNGE010000040">
    <property type="protein sequence ID" value="MCG4748603.1"/>
    <property type="molecule type" value="Genomic_DNA"/>
</dbReference>
<gene>
    <name evidence="3" type="ORF">G5B36_19330</name>
    <name evidence="2" type="ORF">L0N08_24625</name>
</gene>
<dbReference type="Proteomes" id="UP000669239">
    <property type="component" value="Unassembled WGS sequence"/>
</dbReference>
<dbReference type="PANTHER" id="PTHR12147:SF26">
    <property type="entry name" value="PEPTIDASE M28 DOMAIN-CONTAINING PROTEIN"/>
    <property type="match status" value="1"/>
</dbReference>
<protein>
    <submittedName>
        <fullName evidence="2">M28 family metallopeptidase</fullName>
    </submittedName>
    <submittedName>
        <fullName evidence="3">Zn-dependent exopeptidase M28</fullName>
    </submittedName>
</protein>
<dbReference type="Gene3D" id="3.40.630.10">
    <property type="entry name" value="Zn peptidases"/>
    <property type="match status" value="1"/>
</dbReference>
<dbReference type="GO" id="GO:0008235">
    <property type="term" value="F:metalloexopeptidase activity"/>
    <property type="evidence" value="ECO:0007669"/>
    <property type="project" value="InterPro"/>
</dbReference>
<keyword evidence="4" id="KW-1185">Reference proteome</keyword>
<dbReference type="SUPFAM" id="SSF53187">
    <property type="entry name" value="Zn-dependent exopeptidases"/>
    <property type="match status" value="1"/>
</dbReference>
<dbReference type="GO" id="GO:0006508">
    <property type="term" value="P:proteolysis"/>
    <property type="evidence" value="ECO:0007669"/>
    <property type="project" value="InterPro"/>
</dbReference>
<dbReference type="AlphaFoldDB" id="A0AAX1SHE2"/>
<dbReference type="RefSeq" id="WP_117560574.1">
    <property type="nucleotide sequence ID" value="NZ_CAXTHN010000059.1"/>
</dbReference>
<evidence type="ECO:0000313" key="2">
    <source>
        <dbReference type="EMBL" id="MCG4748603.1"/>
    </source>
</evidence>
<proteinExistence type="predicted"/>
<evidence type="ECO:0000313" key="3">
    <source>
        <dbReference type="EMBL" id="NSJ50842.1"/>
    </source>
</evidence>
<reference evidence="3 4" key="1">
    <citation type="journal article" date="2020" name="Cell Host Microbe">
        <title>Functional and Genomic Variation between Human-Derived Isolates of Lachnospiraceae Reveals Inter- and Intra-Species Diversity.</title>
        <authorList>
            <person name="Sorbara M.T."/>
            <person name="Littmann E.R."/>
            <person name="Fontana E."/>
            <person name="Moody T.U."/>
            <person name="Kohout C.E."/>
            <person name="Gjonbalaj M."/>
            <person name="Eaton V."/>
            <person name="Seok R."/>
            <person name="Leiner I.M."/>
            <person name="Pamer E.G."/>
        </authorList>
    </citation>
    <scope>NUCLEOTIDE SEQUENCE [LARGE SCALE GENOMIC DNA]</scope>
    <source>
        <strain evidence="3 4">MSK.1.17</strain>
    </source>
</reference>